<evidence type="ECO:0000313" key="5">
    <source>
        <dbReference type="EMBL" id="KAF2847333.1"/>
    </source>
</evidence>
<dbReference type="SMART" id="SM00066">
    <property type="entry name" value="GAL4"/>
    <property type="match status" value="1"/>
</dbReference>
<dbReference type="InterPro" id="IPR021858">
    <property type="entry name" value="Fun_TF"/>
</dbReference>
<evidence type="ECO:0000256" key="3">
    <source>
        <dbReference type="SAM" id="MobiDB-lite"/>
    </source>
</evidence>
<evidence type="ECO:0000259" key="4">
    <source>
        <dbReference type="PROSITE" id="PS50048"/>
    </source>
</evidence>
<name>A0A6A7AW66_9PLEO</name>
<dbReference type="InterPro" id="IPR001138">
    <property type="entry name" value="Zn2Cys6_DnaBD"/>
</dbReference>
<sequence length="716" mass="80270">MERRGSSPGRRRTKRTRKCGAKSRSGCGKCKSRRVKCDEIRPACKNCERFGTTCPGYQQQLRWSTKFEHHQNTQKIEASTQPTDEAIFISPGNGVSQHAQSSNMNASPAFVETSTCCCNRNNNNQTLLEDSSLLLPLENQLLALGWSTEDITGLSTDTGPFGNIAWSTTESRMSDAPRSPCPPTPMSSDIISSPTHMPTILIEYWFRRICPMRSTFDSEVNYNRQVAWSNWTSSEAVFTIMQAMSAACLMDSMPELKSILPTLRLQALAAISSGLTRVEESFIPGVTVDLVFAVLSFGTSMHWYSHESLSGPECSWLDIARRLLSIWKPRLRATDALLHAYFSQALTYWEMLLAPLGQGSFPTMIRWKRQQLRTCLDNSLNLSYSYDNTTTYELRPGEAVVGTLGTRPNSWCGISSEVIHVYGQVLALCRSVSMRTGHAEISIVAKASDTLCDFSIARELQKELLAMDFETYVLLEEAHGYLVQTHDQNTPVSHLLQTAEAFRQAALLQLYLTFNELPLSQELHENNLSAGMLPERITGSNCEQIRERGLLRLSLRLANALQKIPAESGCRSMHPMLYLAVAVCLWYSTTLEQEFHPITAFVEPSTNIGSKMRRPSQNAESLICPPLDNVSGLTLENRQYTISQVSLYRTEITKARDLVEVRLNTLQHMLPHPSSGRVLQVVKAVWSTYDRPGLSDSSMCWFKILREDGLGGLLWS</sequence>
<dbReference type="AlphaFoldDB" id="A0A6A7AW66"/>
<dbReference type="PANTHER" id="PTHR37534">
    <property type="entry name" value="TRANSCRIPTIONAL ACTIVATOR PROTEIN UGA3"/>
    <property type="match status" value="1"/>
</dbReference>
<dbReference type="GO" id="GO:0000981">
    <property type="term" value="F:DNA-binding transcription factor activity, RNA polymerase II-specific"/>
    <property type="evidence" value="ECO:0007669"/>
    <property type="project" value="InterPro"/>
</dbReference>
<feature type="compositionally biased region" description="Basic residues" evidence="3">
    <location>
        <begin position="9"/>
        <end position="21"/>
    </location>
</feature>
<dbReference type="PANTHER" id="PTHR37534:SF15">
    <property type="entry name" value="ZN(II)2CYS6 TRANSCRIPTION FACTOR (EUROFUNG)"/>
    <property type="match status" value="1"/>
</dbReference>
<gene>
    <name evidence="5" type="ORF">T440DRAFT_213024</name>
</gene>
<evidence type="ECO:0000256" key="2">
    <source>
        <dbReference type="ARBA" id="ARBA00023242"/>
    </source>
</evidence>
<dbReference type="EMBL" id="MU006327">
    <property type="protein sequence ID" value="KAF2847333.1"/>
    <property type="molecule type" value="Genomic_DNA"/>
</dbReference>
<evidence type="ECO:0000256" key="1">
    <source>
        <dbReference type="ARBA" id="ARBA00004123"/>
    </source>
</evidence>
<accession>A0A6A7AW66</accession>
<dbReference type="InterPro" id="IPR036864">
    <property type="entry name" value="Zn2-C6_fun-type_DNA-bd_sf"/>
</dbReference>
<dbReference type="CDD" id="cd00067">
    <property type="entry name" value="GAL4"/>
    <property type="match status" value="1"/>
</dbReference>
<dbReference type="GO" id="GO:0005634">
    <property type="term" value="C:nucleus"/>
    <property type="evidence" value="ECO:0007669"/>
    <property type="project" value="UniProtKB-SubCell"/>
</dbReference>
<feature type="domain" description="Zn(2)-C6 fungal-type" evidence="4">
    <location>
        <begin position="26"/>
        <end position="54"/>
    </location>
</feature>
<dbReference type="Proteomes" id="UP000799423">
    <property type="component" value="Unassembled WGS sequence"/>
</dbReference>
<reference evidence="5" key="1">
    <citation type="submission" date="2020-01" db="EMBL/GenBank/DDBJ databases">
        <authorList>
            <consortium name="DOE Joint Genome Institute"/>
            <person name="Haridas S."/>
            <person name="Albert R."/>
            <person name="Binder M."/>
            <person name="Bloem J."/>
            <person name="Labutti K."/>
            <person name="Salamov A."/>
            <person name="Andreopoulos B."/>
            <person name="Baker S.E."/>
            <person name="Barry K."/>
            <person name="Bills G."/>
            <person name="Bluhm B.H."/>
            <person name="Cannon C."/>
            <person name="Castanera R."/>
            <person name="Culley D.E."/>
            <person name="Daum C."/>
            <person name="Ezra D."/>
            <person name="Gonzalez J.B."/>
            <person name="Henrissat B."/>
            <person name="Kuo A."/>
            <person name="Liang C."/>
            <person name="Lipzen A."/>
            <person name="Lutzoni F."/>
            <person name="Magnuson J."/>
            <person name="Mondo S."/>
            <person name="Nolan M."/>
            <person name="Ohm R."/>
            <person name="Pangilinan J."/>
            <person name="Park H.-J."/>
            <person name="Ramirez L."/>
            <person name="Alfaro M."/>
            <person name="Sun H."/>
            <person name="Tritt A."/>
            <person name="Yoshinaga Y."/>
            <person name="Zwiers L.-H."/>
            <person name="Turgeon B.G."/>
            <person name="Goodwin S.B."/>
            <person name="Spatafora J.W."/>
            <person name="Crous P.W."/>
            <person name="Grigoriev I.V."/>
        </authorList>
    </citation>
    <scope>NUCLEOTIDE SEQUENCE</scope>
    <source>
        <strain evidence="5">IPT5</strain>
    </source>
</reference>
<keyword evidence="2" id="KW-0539">Nucleus</keyword>
<organism evidence="5 6">
    <name type="scientific">Plenodomus tracheiphilus IPT5</name>
    <dbReference type="NCBI Taxonomy" id="1408161"/>
    <lineage>
        <taxon>Eukaryota</taxon>
        <taxon>Fungi</taxon>
        <taxon>Dikarya</taxon>
        <taxon>Ascomycota</taxon>
        <taxon>Pezizomycotina</taxon>
        <taxon>Dothideomycetes</taxon>
        <taxon>Pleosporomycetidae</taxon>
        <taxon>Pleosporales</taxon>
        <taxon>Pleosporineae</taxon>
        <taxon>Leptosphaeriaceae</taxon>
        <taxon>Plenodomus</taxon>
    </lineage>
</organism>
<comment type="subcellular location">
    <subcellularLocation>
        <location evidence="1">Nucleus</location>
    </subcellularLocation>
</comment>
<dbReference type="PROSITE" id="PS00463">
    <property type="entry name" value="ZN2_CY6_FUNGAL_1"/>
    <property type="match status" value="1"/>
</dbReference>
<protein>
    <recommendedName>
        <fullName evidence="4">Zn(2)-C6 fungal-type domain-containing protein</fullName>
    </recommendedName>
</protein>
<dbReference type="OrthoDB" id="3796395at2759"/>
<feature type="region of interest" description="Disordered" evidence="3">
    <location>
        <begin position="1"/>
        <end position="25"/>
    </location>
</feature>
<dbReference type="PROSITE" id="PS50048">
    <property type="entry name" value="ZN2_CY6_FUNGAL_2"/>
    <property type="match status" value="1"/>
</dbReference>
<dbReference type="SUPFAM" id="SSF57701">
    <property type="entry name" value="Zn2/Cys6 DNA-binding domain"/>
    <property type="match status" value="1"/>
</dbReference>
<dbReference type="Pfam" id="PF00172">
    <property type="entry name" value="Zn_clus"/>
    <property type="match status" value="1"/>
</dbReference>
<keyword evidence="6" id="KW-1185">Reference proteome</keyword>
<dbReference type="GO" id="GO:0008270">
    <property type="term" value="F:zinc ion binding"/>
    <property type="evidence" value="ECO:0007669"/>
    <property type="project" value="InterPro"/>
</dbReference>
<dbReference type="GO" id="GO:0045944">
    <property type="term" value="P:positive regulation of transcription by RNA polymerase II"/>
    <property type="evidence" value="ECO:0007669"/>
    <property type="project" value="TreeGrafter"/>
</dbReference>
<evidence type="ECO:0000313" key="6">
    <source>
        <dbReference type="Proteomes" id="UP000799423"/>
    </source>
</evidence>
<proteinExistence type="predicted"/>
<dbReference type="GO" id="GO:0000976">
    <property type="term" value="F:transcription cis-regulatory region binding"/>
    <property type="evidence" value="ECO:0007669"/>
    <property type="project" value="TreeGrafter"/>
</dbReference>
<dbReference type="Pfam" id="PF11951">
    <property type="entry name" value="Fungal_trans_2"/>
    <property type="match status" value="1"/>
</dbReference>
<dbReference type="Gene3D" id="4.10.240.10">
    <property type="entry name" value="Zn(2)-C6 fungal-type DNA-binding domain"/>
    <property type="match status" value="1"/>
</dbReference>